<dbReference type="InterPro" id="IPR058912">
    <property type="entry name" value="HTH_animal"/>
</dbReference>
<dbReference type="SUPFAM" id="SSF56672">
    <property type="entry name" value="DNA/RNA polymerases"/>
    <property type="match status" value="1"/>
</dbReference>
<evidence type="ECO:0000313" key="2">
    <source>
        <dbReference type="EMBL" id="CAH1262082.1"/>
    </source>
</evidence>
<protein>
    <submittedName>
        <fullName evidence="2">Hypp2503 protein</fullName>
    </submittedName>
</protein>
<gene>
    <name evidence="2" type="primary">Hypp2503</name>
    <name evidence="2" type="ORF">BLAG_LOCUS17310</name>
</gene>
<proteinExistence type="predicted"/>
<organism evidence="2 3">
    <name type="scientific">Branchiostoma lanceolatum</name>
    <name type="common">Common lancelet</name>
    <name type="synonym">Amphioxus lanceolatum</name>
    <dbReference type="NCBI Taxonomy" id="7740"/>
    <lineage>
        <taxon>Eukaryota</taxon>
        <taxon>Metazoa</taxon>
        <taxon>Chordata</taxon>
        <taxon>Cephalochordata</taxon>
        <taxon>Leptocardii</taxon>
        <taxon>Amphioxiformes</taxon>
        <taxon>Branchiostomatidae</taxon>
        <taxon>Branchiostoma</taxon>
    </lineage>
</organism>
<dbReference type="EMBL" id="OV696689">
    <property type="protein sequence ID" value="CAH1262082.1"/>
    <property type="molecule type" value="Genomic_DNA"/>
</dbReference>
<dbReference type="PANTHER" id="PTHR21301">
    <property type="entry name" value="REVERSE TRANSCRIPTASE"/>
    <property type="match status" value="1"/>
</dbReference>
<dbReference type="InterPro" id="IPR000477">
    <property type="entry name" value="RT_dom"/>
</dbReference>
<dbReference type="AlphaFoldDB" id="A0A8J9ZR92"/>
<dbReference type="CDD" id="cd00304">
    <property type="entry name" value="RT_like"/>
    <property type="match status" value="1"/>
</dbReference>
<evidence type="ECO:0000259" key="1">
    <source>
        <dbReference type="PROSITE" id="PS50878"/>
    </source>
</evidence>
<keyword evidence="3" id="KW-1185">Reference proteome</keyword>
<evidence type="ECO:0000313" key="3">
    <source>
        <dbReference type="Proteomes" id="UP000838412"/>
    </source>
</evidence>
<name>A0A8J9ZR92_BRALA</name>
<dbReference type="Proteomes" id="UP000838412">
    <property type="component" value="Chromosome 4"/>
</dbReference>
<dbReference type="CDD" id="cd10442">
    <property type="entry name" value="GIY-YIG_PLEs"/>
    <property type="match status" value="1"/>
</dbReference>
<sequence>MSTILLEEGDMFLSHDVVSLFTNTPIPETLEIIRRRLEKDRDLKNRTNLEVKDILELLTVIVTTTYFMFRDNIYQQKFGTATGSPVSPVLANLFMEWLEEQAIATAPITCRPKLWKRYVDDVMEIVKRGVQQELTDHLNATDTTGNIQFTYEEEQNGTLPFLDTLLVRKEDGTVKLLVYRKTTHTDQYLNFQSHHPLHQKLGVIRTLLDRCNAVVTEEQDKQLETQHVKRDLSRCGYPQWTFKKVEQQRSRPKQKGKSKKQEEKARAMVVIPYIKGVTEPLERVFRKHNVSTAVRPKTTLRSLLVHPKDKPDDLVKTDCVYKIPCKSCNEVYIGETGRTFGTRLDEHKKEADSIEVVKYTRSQKRQAQQVDKKSAITDHIARHNCIIDWEGAKVIDREDNRRTRWIKEAVWIRKTAPVMNRDEGAYKLSRIWDSVLTAKAPPTSATYSGEKQHSSQKL</sequence>
<reference evidence="2" key="1">
    <citation type="submission" date="2022-01" db="EMBL/GenBank/DDBJ databases">
        <authorList>
            <person name="Braso-Vives M."/>
        </authorList>
    </citation>
    <scope>NUCLEOTIDE SEQUENCE</scope>
</reference>
<dbReference type="InterPro" id="IPR043502">
    <property type="entry name" value="DNA/RNA_pol_sf"/>
</dbReference>
<feature type="domain" description="Reverse transcriptase" evidence="1">
    <location>
        <begin position="1"/>
        <end position="205"/>
    </location>
</feature>
<dbReference type="PROSITE" id="PS50878">
    <property type="entry name" value="RT_POL"/>
    <property type="match status" value="1"/>
</dbReference>
<dbReference type="OrthoDB" id="6782675at2759"/>
<dbReference type="Pfam" id="PF26215">
    <property type="entry name" value="HTH_animal"/>
    <property type="match status" value="1"/>
</dbReference>
<dbReference type="PANTHER" id="PTHR21301:SF11">
    <property type="entry name" value="GIY-YIG DOMAIN-CONTAINING PROTEIN"/>
    <property type="match status" value="1"/>
</dbReference>
<accession>A0A8J9ZR92</accession>